<feature type="domain" description="Zn(2)-C6 fungal-type" evidence="4">
    <location>
        <begin position="30"/>
        <end position="60"/>
    </location>
</feature>
<evidence type="ECO:0000259" key="4">
    <source>
        <dbReference type="PROSITE" id="PS50048"/>
    </source>
</evidence>
<evidence type="ECO:0000313" key="6">
    <source>
        <dbReference type="Proteomes" id="UP000736672"/>
    </source>
</evidence>
<dbReference type="SMART" id="SM00066">
    <property type="entry name" value="GAL4"/>
    <property type="match status" value="1"/>
</dbReference>
<feature type="region of interest" description="Disordered" evidence="3">
    <location>
        <begin position="130"/>
        <end position="150"/>
    </location>
</feature>
<dbReference type="Proteomes" id="UP000736672">
    <property type="component" value="Unassembled WGS sequence"/>
</dbReference>
<dbReference type="Gene3D" id="4.10.240.10">
    <property type="entry name" value="Zn(2)-C6 fungal-type DNA-binding domain"/>
    <property type="match status" value="1"/>
</dbReference>
<evidence type="ECO:0000256" key="2">
    <source>
        <dbReference type="ARBA" id="ARBA00023242"/>
    </source>
</evidence>
<evidence type="ECO:0000256" key="1">
    <source>
        <dbReference type="ARBA" id="ARBA00004123"/>
    </source>
</evidence>
<dbReference type="GO" id="GO:0008270">
    <property type="term" value="F:zinc ion binding"/>
    <property type="evidence" value="ECO:0007669"/>
    <property type="project" value="InterPro"/>
</dbReference>
<dbReference type="GO" id="GO:0005634">
    <property type="term" value="C:nucleus"/>
    <property type="evidence" value="ECO:0007669"/>
    <property type="project" value="UniProtKB-SubCell"/>
</dbReference>
<dbReference type="PROSITE" id="PS50048">
    <property type="entry name" value="ZN2_CY6_FUNGAL_2"/>
    <property type="match status" value="1"/>
</dbReference>
<dbReference type="PANTHER" id="PTHR37534:SF43">
    <property type="entry name" value="FINGER DOMAIN PROTEIN, PUTATIVE (AFU_ORTHOLOGUE AFUA_1G01850)-RELATED"/>
    <property type="match status" value="1"/>
</dbReference>
<dbReference type="CDD" id="cd00067">
    <property type="entry name" value="GAL4"/>
    <property type="match status" value="1"/>
</dbReference>
<dbReference type="SUPFAM" id="SSF57701">
    <property type="entry name" value="Zn2/Cys6 DNA-binding domain"/>
    <property type="match status" value="1"/>
</dbReference>
<dbReference type="InterPro" id="IPR036864">
    <property type="entry name" value="Zn2-C6_fun-type_DNA-bd_sf"/>
</dbReference>
<sequence>MHPMPKQAIPASTTRPRLRRRKPILRVKTGCFTCRNRKKKCDETRPVCAGCLRNKVPCRWPDSHPHSPSSTARGHGEKALDLRPSAPSPDGDGRRTPETLANPGDLDFDVGIGETLEETVTVDIGPSLSVLEHETSPPESSPVATPEAPAASEQFDQVLNCLQDATQETVPIDADGVVEDVGDAVSDALIRLSRGHFDQDPLNLGHASVPSAPSIMPGLDAQSFELMSHYLARTAISMGNGSTTANPFVVQLIPLSFASPVVLELMLSQSASHRAVLDGAGWADAVAQNYYTKSIRLFRNAVADYLAGTEASPLWVTIGALIMCFTETAKGDTNGVIFDHLQAVGPLVKDLVSRHRHLLPDGLRAFVIEYYVYTAIISMISMDPSASTGHLLAPELEYEAHSLVESGYVGQLCGSWLSLLLLIPRIFDFGRRRVAVRAQPPFPTADDFLNFSNLQAEITSFTPSPLVESEVATCGYIFQQAVHLYLLTAFGVGDAGQVTQQLSLENALVKAFLYLEQLPASARINTSMCWALAVIGSCTADDERRDVLRQRLNTMFVTIGLGNISSTLSLLEHIWARPREEQSPWIICRIMYEHDMWISFA</sequence>
<dbReference type="EMBL" id="JAGTJS010000023">
    <property type="protein sequence ID" value="KAH7237325.1"/>
    <property type="molecule type" value="Genomic_DNA"/>
</dbReference>
<dbReference type="GO" id="GO:0045944">
    <property type="term" value="P:positive regulation of transcription by RNA polymerase II"/>
    <property type="evidence" value="ECO:0007669"/>
    <property type="project" value="TreeGrafter"/>
</dbReference>
<dbReference type="GO" id="GO:0000981">
    <property type="term" value="F:DNA-binding transcription factor activity, RNA polymerase II-specific"/>
    <property type="evidence" value="ECO:0007669"/>
    <property type="project" value="InterPro"/>
</dbReference>
<reference evidence="5" key="1">
    <citation type="journal article" date="2021" name="Nat. Commun.">
        <title>Genetic determinants of endophytism in the Arabidopsis root mycobiome.</title>
        <authorList>
            <person name="Mesny F."/>
            <person name="Miyauchi S."/>
            <person name="Thiergart T."/>
            <person name="Pickel B."/>
            <person name="Atanasova L."/>
            <person name="Karlsson M."/>
            <person name="Huettel B."/>
            <person name="Barry K.W."/>
            <person name="Haridas S."/>
            <person name="Chen C."/>
            <person name="Bauer D."/>
            <person name="Andreopoulos W."/>
            <person name="Pangilinan J."/>
            <person name="LaButti K."/>
            <person name="Riley R."/>
            <person name="Lipzen A."/>
            <person name="Clum A."/>
            <person name="Drula E."/>
            <person name="Henrissat B."/>
            <person name="Kohler A."/>
            <person name="Grigoriev I.V."/>
            <person name="Martin F.M."/>
            <person name="Hacquard S."/>
        </authorList>
    </citation>
    <scope>NUCLEOTIDE SEQUENCE</scope>
    <source>
        <strain evidence="5">FSSC 5 MPI-SDFR-AT-0091</strain>
    </source>
</reference>
<dbReference type="PROSITE" id="PS00463">
    <property type="entry name" value="ZN2_CY6_FUNGAL_1"/>
    <property type="match status" value="1"/>
</dbReference>
<gene>
    <name evidence="5" type="ORF">B0J15DRAFT_146341</name>
</gene>
<protein>
    <submittedName>
        <fullName evidence="5">Fungal-specific transcription factor domain-containing protein</fullName>
    </submittedName>
</protein>
<accession>A0A9P9GD39</accession>
<feature type="region of interest" description="Disordered" evidence="3">
    <location>
        <begin position="59"/>
        <end position="108"/>
    </location>
</feature>
<keyword evidence="2" id="KW-0539">Nucleus</keyword>
<proteinExistence type="predicted"/>
<evidence type="ECO:0000313" key="5">
    <source>
        <dbReference type="EMBL" id="KAH7237325.1"/>
    </source>
</evidence>
<dbReference type="PANTHER" id="PTHR37534">
    <property type="entry name" value="TRANSCRIPTIONAL ACTIVATOR PROTEIN UGA3"/>
    <property type="match status" value="1"/>
</dbReference>
<keyword evidence="6" id="KW-1185">Reference proteome</keyword>
<feature type="region of interest" description="Disordered" evidence="3">
    <location>
        <begin position="1"/>
        <end position="22"/>
    </location>
</feature>
<dbReference type="OrthoDB" id="1919336at2759"/>
<dbReference type="InterPro" id="IPR001138">
    <property type="entry name" value="Zn2Cys6_DnaBD"/>
</dbReference>
<dbReference type="AlphaFoldDB" id="A0A9P9GD39"/>
<dbReference type="InterPro" id="IPR021858">
    <property type="entry name" value="Fun_TF"/>
</dbReference>
<dbReference type="Pfam" id="PF00172">
    <property type="entry name" value="Zn_clus"/>
    <property type="match status" value="1"/>
</dbReference>
<comment type="caution">
    <text evidence="5">The sequence shown here is derived from an EMBL/GenBank/DDBJ whole genome shotgun (WGS) entry which is preliminary data.</text>
</comment>
<name>A0A9P9GD39_FUSSL</name>
<organism evidence="5 6">
    <name type="scientific">Fusarium solani</name>
    <name type="common">Filamentous fungus</name>
    <dbReference type="NCBI Taxonomy" id="169388"/>
    <lineage>
        <taxon>Eukaryota</taxon>
        <taxon>Fungi</taxon>
        <taxon>Dikarya</taxon>
        <taxon>Ascomycota</taxon>
        <taxon>Pezizomycotina</taxon>
        <taxon>Sordariomycetes</taxon>
        <taxon>Hypocreomycetidae</taxon>
        <taxon>Hypocreales</taxon>
        <taxon>Nectriaceae</taxon>
        <taxon>Fusarium</taxon>
        <taxon>Fusarium solani species complex</taxon>
    </lineage>
</organism>
<dbReference type="GO" id="GO:0000976">
    <property type="term" value="F:transcription cis-regulatory region binding"/>
    <property type="evidence" value="ECO:0007669"/>
    <property type="project" value="TreeGrafter"/>
</dbReference>
<comment type="subcellular location">
    <subcellularLocation>
        <location evidence="1">Nucleus</location>
    </subcellularLocation>
</comment>
<evidence type="ECO:0000256" key="3">
    <source>
        <dbReference type="SAM" id="MobiDB-lite"/>
    </source>
</evidence>
<dbReference type="Pfam" id="PF11951">
    <property type="entry name" value="Fungal_trans_2"/>
    <property type="match status" value="1"/>
</dbReference>